<dbReference type="Proteomes" id="UP000014408">
    <property type="component" value="Unassembled WGS sequence"/>
</dbReference>
<evidence type="ECO:0000313" key="1">
    <source>
        <dbReference type="EMBL" id="EPD70847.1"/>
    </source>
</evidence>
<keyword evidence="2" id="KW-1185">Reference proteome</keyword>
<reference evidence="1 2" key="1">
    <citation type="submission" date="2013-05" db="EMBL/GenBank/DDBJ databases">
        <title>The Genome Sequence of Corynebacterium pyruviciproducens 1773O (ATCC BAA-1742).</title>
        <authorList>
            <consortium name="The Broad Institute Genomics Platform"/>
            <person name="Earl A."/>
            <person name="Ward D."/>
            <person name="Feldgarden M."/>
            <person name="Gevers D."/>
            <person name="Tong J."/>
            <person name="Walker B."/>
            <person name="Young S."/>
            <person name="Zeng Q."/>
            <person name="Gargeya S."/>
            <person name="Fitzgerald M."/>
            <person name="Haas B."/>
            <person name="Abouelleil A."/>
            <person name="Allen A.W."/>
            <person name="Alvarado L."/>
            <person name="Arachchi H.M."/>
            <person name="Berlin A.M."/>
            <person name="Chapman S.B."/>
            <person name="Gainer-Dewar J."/>
            <person name="Goldberg J."/>
            <person name="Griggs A."/>
            <person name="Gujja S."/>
            <person name="Hansen M."/>
            <person name="Howarth C."/>
            <person name="Imamovic A."/>
            <person name="Ireland A."/>
            <person name="Larimer J."/>
            <person name="McCowan C."/>
            <person name="Murphy C."/>
            <person name="Pearson M."/>
            <person name="Poon T.W."/>
            <person name="Priest M."/>
            <person name="Roberts A."/>
            <person name="Saif S."/>
            <person name="Shea T."/>
            <person name="Sisk P."/>
            <person name="Sykes S."/>
            <person name="Wortman J."/>
            <person name="Nusbaum C."/>
            <person name="Birren B."/>
        </authorList>
    </citation>
    <scope>NUCLEOTIDE SEQUENCE [LARGE SCALE GENOMIC DNA]</scope>
    <source>
        <strain evidence="1 2">ATCC BAA-1742</strain>
    </source>
</reference>
<name>S2ZLH6_9CORY</name>
<dbReference type="STRING" id="1125779.HMPREF1219_00142"/>
<comment type="caution">
    <text evidence="1">The sequence shown here is derived from an EMBL/GenBank/DDBJ whole genome shotgun (WGS) entry which is preliminary data.</text>
</comment>
<dbReference type="PATRIC" id="fig|1125779.3.peg.133"/>
<dbReference type="EMBL" id="ATBY01000002">
    <property type="protein sequence ID" value="EPD70847.1"/>
    <property type="molecule type" value="Genomic_DNA"/>
</dbReference>
<evidence type="ECO:0000313" key="2">
    <source>
        <dbReference type="Proteomes" id="UP000014408"/>
    </source>
</evidence>
<proteinExistence type="predicted"/>
<dbReference type="HOGENOM" id="CLU_079889_0_0_11"/>
<organism evidence="1 2">
    <name type="scientific">Corynebacterium pyruviciproducens ATCC BAA-1742</name>
    <dbReference type="NCBI Taxonomy" id="1125779"/>
    <lineage>
        <taxon>Bacteria</taxon>
        <taxon>Bacillati</taxon>
        <taxon>Actinomycetota</taxon>
        <taxon>Actinomycetes</taxon>
        <taxon>Mycobacteriales</taxon>
        <taxon>Corynebacteriaceae</taxon>
        <taxon>Corynebacterium</taxon>
    </lineage>
</organism>
<dbReference type="AlphaFoldDB" id="S2ZLH6"/>
<sequence length="283" mass="30383">MSNELAHIDQTTHTPATSDDGLELLVKQAKAMDAAHQLATALCNTSMVPTTFRGKPDDGAAAILYGAELGLKPQQALQQVFVIHGQPAIYARTMAGLLKAKGYRFQTVEDTPQAVTVHGVSPRGEEETSTWTIERAKTAGYTTNKKYLTDPQAMLYAKALSEVCRKLAPDVLLGITYTAEELQLEPIKMTATRTDSVPSARRGESALAAALGVGDTHNTTVAETPTTPAPGFDDFVTRANNATSVDELNAISDEAQDALDGDSYNTLTSTLNVNWERLTKEAK</sequence>
<dbReference type="eggNOG" id="ENOG5030Z9E">
    <property type="taxonomic scope" value="Bacteria"/>
</dbReference>
<evidence type="ECO:0008006" key="3">
    <source>
        <dbReference type="Google" id="ProtNLM"/>
    </source>
</evidence>
<gene>
    <name evidence="1" type="ORF">HMPREF1219_00142</name>
</gene>
<protein>
    <recommendedName>
        <fullName evidence="3">RecT-like ssDNA binding protein</fullName>
    </recommendedName>
</protein>
<dbReference type="RefSeq" id="WP_016457066.1">
    <property type="nucleotide sequence ID" value="NZ_KE150446.1"/>
</dbReference>
<accession>S2ZLH6</accession>